<evidence type="ECO:0000313" key="2">
    <source>
        <dbReference type="Proteomes" id="UP000439903"/>
    </source>
</evidence>
<evidence type="ECO:0000313" key="1">
    <source>
        <dbReference type="EMBL" id="KAF0333060.1"/>
    </source>
</evidence>
<dbReference type="AlphaFoldDB" id="A0A8H3WUY0"/>
<protein>
    <submittedName>
        <fullName evidence="1">Uncharacterized protein</fullName>
    </submittedName>
</protein>
<keyword evidence="2" id="KW-1185">Reference proteome</keyword>
<proteinExistence type="predicted"/>
<reference evidence="1 2" key="1">
    <citation type="journal article" date="2019" name="Environ. Microbiol.">
        <title>At the nexus of three kingdoms: the genome of the mycorrhizal fungus Gigaspora margarita provides insights into plant, endobacterial and fungal interactions.</title>
        <authorList>
            <person name="Venice F."/>
            <person name="Ghignone S."/>
            <person name="Salvioli di Fossalunga A."/>
            <person name="Amselem J."/>
            <person name="Novero M."/>
            <person name="Xianan X."/>
            <person name="Sedzielewska Toro K."/>
            <person name="Morin E."/>
            <person name="Lipzen A."/>
            <person name="Grigoriev I.V."/>
            <person name="Henrissat B."/>
            <person name="Martin F.M."/>
            <person name="Bonfante P."/>
        </authorList>
    </citation>
    <scope>NUCLEOTIDE SEQUENCE [LARGE SCALE GENOMIC DNA]</scope>
    <source>
        <strain evidence="1 2">BEG34</strain>
    </source>
</reference>
<name>A0A8H3WUY0_GIGMA</name>
<gene>
    <name evidence="1" type="ORF">F8M41_017136</name>
</gene>
<dbReference type="EMBL" id="WTPW01003878">
    <property type="protein sequence ID" value="KAF0333060.1"/>
    <property type="molecule type" value="Genomic_DNA"/>
</dbReference>
<comment type="caution">
    <text evidence="1">The sequence shown here is derived from an EMBL/GenBank/DDBJ whole genome shotgun (WGS) entry which is preliminary data.</text>
</comment>
<accession>A0A8H3WUY0</accession>
<dbReference type="Proteomes" id="UP000439903">
    <property type="component" value="Unassembled WGS sequence"/>
</dbReference>
<organism evidence="1 2">
    <name type="scientific">Gigaspora margarita</name>
    <dbReference type="NCBI Taxonomy" id="4874"/>
    <lineage>
        <taxon>Eukaryota</taxon>
        <taxon>Fungi</taxon>
        <taxon>Fungi incertae sedis</taxon>
        <taxon>Mucoromycota</taxon>
        <taxon>Glomeromycotina</taxon>
        <taxon>Glomeromycetes</taxon>
        <taxon>Diversisporales</taxon>
        <taxon>Gigasporaceae</taxon>
        <taxon>Gigaspora</taxon>
    </lineage>
</organism>
<sequence length="115" mass="13583">MNCRSTQDSSKKCIVKIYKGASITTFRKITDNVLIKAESNETLASYYRDHKDEYMCSNCYNMIVVNRMSAFKEHAIEWERGLKRHRKDNILSMPESISPWPVWKEKSEAERKELD</sequence>